<evidence type="ECO:0000313" key="3">
    <source>
        <dbReference type="Proteomes" id="UP001163823"/>
    </source>
</evidence>
<evidence type="ECO:0000259" key="1">
    <source>
        <dbReference type="SMART" id="SM00579"/>
    </source>
</evidence>
<dbReference type="InterPro" id="IPR053781">
    <property type="entry name" value="F-box_AtFBL13-like"/>
</dbReference>
<dbReference type="KEGG" id="qsa:O6P43_029250"/>
<dbReference type="SUPFAM" id="SSF81383">
    <property type="entry name" value="F-box domain"/>
    <property type="match status" value="1"/>
</dbReference>
<dbReference type="SMART" id="SM00579">
    <property type="entry name" value="FBD"/>
    <property type="match status" value="1"/>
</dbReference>
<comment type="caution">
    <text evidence="2">The sequence shown here is derived from an EMBL/GenBank/DDBJ whole genome shotgun (WGS) entry which is preliminary data.</text>
</comment>
<dbReference type="Pfam" id="PF00646">
    <property type="entry name" value="F-box"/>
    <property type="match status" value="1"/>
</dbReference>
<dbReference type="AlphaFoldDB" id="A0AAD7PB71"/>
<dbReference type="Pfam" id="PF08387">
    <property type="entry name" value="FBD"/>
    <property type="match status" value="1"/>
</dbReference>
<dbReference type="SUPFAM" id="SSF52047">
    <property type="entry name" value="RNI-like"/>
    <property type="match status" value="1"/>
</dbReference>
<dbReference type="InterPro" id="IPR032675">
    <property type="entry name" value="LRR_dom_sf"/>
</dbReference>
<dbReference type="EMBL" id="JARAOO010000012">
    <property type="protein sequence ID" value="KAJ7948822.1"/>
    <property type="molecule type" value="Genomic_DNA"/>
</dbReference>
<dbReference type="PANTHER" id="PTHR31900">
    <property type="entry name" value="F-BOX/RNI SUPERFAMILY PROTEIN-RELATED"/>
    <property type="match status" value="1"/>
</dbReference>
<dbReference type="Gene3D" id="3.80.10.10">
    <property type="entry name" value="Ribonuclease Inhibitor"/>
    <property type="match status" value="1"/>
</dbReference>
<protein>
    <submittedName>
        <fullName evidence="2">F-box/LRR-repeat protein</fullName>
    </submittedName>
</protein>
<dbReference type="InterPro" id="IPR036047">
    <property type="entry name" value="F-box-like_dom_sf"/>
</dbReference>
<evidence type="ECO:0000313" key="2">
    <source>
        <dbReference type="EMBL" id="KAJ7948822.1"/>
    </source>
</evidence>
<dbReference type="InterPro" id="IPR050232">
    <property type="entry name" value="FBL13/AtMIF1-like"/>
</dbReference>
<keyword evidence="3" id="KW-1185">Reference proteome</keyword>
<accession>A0AAD7PB71</accession>
<feature type="domain" description="FBD" evidence="1">
    <location>
        <begin position="384"/>
        <end position="458"/>
    </location>
</feature>
<dbReference type="CDD" id="cd22160">
    <property type="entry name" value="F-box_AtFBL13-like"/>
    <property type="match status" value="1"/>
</dbReference>
<gene>
    <name evidence="2" type="ORF">O6P43_029250</name>
</gene>
<organism evidence="2 3">
    <name type="scientific">Quillaja saponaria</name>
    <name type="common">Soap bark tree</name>
    <dbReference type="NCBI Taxonomy" id="32244"/>
    <lineage>
        <taxon>Eukaryota</taxon>
        <taxon>Viridiplantae</taxon>
        <taxon>Streptophyta</taxon>
        <taxon>Embryophyta</taxon>
        <taxon>Tracheophyta</taxon>
        <taxon>Spermatophyta</taxon>
        <taxon>Magnoliopsida</taxon>
        <taxon>eudicotyledons</taxon>
        <taxon>Gunneridae</taxon>
        <taxon>Pentapetalae</taxon>
        <taxon>rosids</taxon>
        <taxon>fabids</taxon>
        <taxon>Fabales</taxon>
        <taxon>Quillajaceae</taxon>
        <taxon>Quillaja</taxon>
    </lineage>
</organism>
<dbReference type="Proteomes" id="UP001163823">
    <property type="component" value="Chromosome 12"/>
</dbReference>
<dbReference type="PANTHER" id="PTHR31900:SF32">
    <property type="entry name" value="F-BOX_RNI_FBD-LIKE DOMAIN PROTEIN"/>
    <property type="match status" value="1"/>
</dbReference>
<reference evidence="2" key="1">
    <citation type="journal article" date="2023" name="Science">
        <title>Elucidation of the pathway for biosynthesis of saponin adjuvants from the soapbark tree.</title>
        <authorList>
            <person name="Reed J."/>
            <person name="Orme A."/>
            <person name="El-Demerdash A."/>
            <person name="Owen C."/>
            <person name="Martin L.B.B."/>
            <person name="Misra R.C."/>
            <person name="Kikuchi S."/>
            <person name="Rejzek M."/>
            <person name="Martin A.C."/>
            <person name="Harkess A."/>
            <person name="Leebens-Mack J."/>
            <person name="Louveau T."/>
            <person name="Stephenson M.J."/>
            <person name="Osbourn A."/>
        </authorList>
    </citation>
    <scope>NUCLEOTIDE SEQUENCE</scope>
    <source>
        <strain evidence="2">S10</strain>
    </source>
</reference>
<name>A0AAD7PB71_QUISA</name>
<proteinExistence type="predicted"/>
<dbReference type="InterPro" id="IPR001810">
    <property type="entry name" value="F-box_dom"/>
</dbReference>
<sequence length="467" mass="52863">MDSSLRRKSMKDISSKMQFCSNGEDKISSLPDSILGDILSLLPTKDAVRTCVLSTRWIYIWTCITSLQFDDRVRNCHRRRTKDNFMNLVSRVLLHLGDSSIQSFSISCLKPYDMSRASAWISAVLRRKVQKLYICYPNKLSICSHSLFNCHSLVELKLLMQCTLRISTKICLPNLKILNLSRIKFVNDSFPHSAKVILSFPVLKMFELTRCSWLNMKNVNIISPVVESFILECFNPLDSSESYHCTINICASCLSKFKYIGYPFGELILSGTSSVLDASIGAPRRFKKLLRPAQQASMLLKQLHSVKYLKLEGHIFEVIGYRKAFVVSLPSFDKLIHLELNSVITHCEALLELLHKLPSLTSLVCKKGVSKFDKHILASATVPVCFFSHLQVVGFRQFDAEECELCLAKFVLENAKVLKHMSILTTRRLLLSNTEAESVKEKLLSFPKAPSVASIRFNAINCVSSTL</sequence>
<dbReference type="InterPro" id="IPR006566">
    <property type="entry name" value="FBD"/>
</dbReference>